<dbReference type="InterPro" id="IPR046335">
    <property type="entry name" value="LacI/GalR-like_sensor"/>
</dbReference>
<feature type="domain" description="HTH lacI-type" evidence="5">
    <location>
        <begin position="18"/>
        <end position="72"/>
    </location>
</feature>
<dbReference type="PANTHER" id="PTHR30146">
    <property type="entry name" value="LACI-RELATED TRANSCRIPTIONAL REPRESSOR"/>
    <property type="match status" value="1"/>
</dbReference>
<dbReference type="GO" id="GO:0003700">
    <property type="term" value="F:DNA-binding transcription factor activity"/>
    <property type="evidence" value="ECO:0007669"/>
    <property type="project" value="TreeGrafter"/>
</dbReference>
<dbReference type="AlphaFoldDB" id="A0A2T0LW01"/>
<dbReference type="Gene3D" id="1.10.260.40">
    <property type="entry name" value="lambda repressor-like DNA-binding domains"/>
    <property type="match status" value="1"/>
</dbReference>
<dbReference type="RefSeq" id="WP_245900567.1">
    <property type="nucleotide sequence ID" value="NZ_PVNH01000004.1"/>
</dbReference>
<dbReference type="PANTHER" id="PTHR30146:SF109">
    <property type="entry name" value="HTH-TYPE TRANSCRIPTIONAL REGULATOR GALS"/>
    <property type="match status" value="1"/>
</dbReference>
<dbReference type="SUPFAM" id="SSF53822">
    <property type="entry name" value="Periplasmic binding protein-like I"/>
    <property type="match status" value="1"/>
</dbReference>
<evidence type="ECO:0000259" key="5">
    <source>
        <dbReference type="PROSITE" id="PS50932"/>
    </source>
</evidence>
<dbReference type="Pfam" id="PF00356">
    <property type="entry name" value="LacI"/>
    <property type="match status" value="1"/>
</dbReference>
<dbReference type="CDD" id="cd06267">
    <property type="entry name" value="PBP1_LacI_sugar_binding-like"/>
    <property type="match status" value="1"/>
</dbReference>
<evidence type="ECO:0000313" key="7">
    <source>
        <dbReference type="Proteomes" id="UP000238362"/>
    </source>
</evidence>
<dbReference type="InterPro" id="IPR000843">
    <property type="entry name" value="HTH_LacI"/>
</dbReference>
<keyword evidence="1" id="KW-0805">Transcription regulation</keyword>
<evidence type="ECO:0000256" key="3">
    <source>
        <dbReference type="ARBA" id="ARBA00023163"/>
    </source>
</evidence>
<accession>A0A2T0LW01</accession>
<keyword evidence="2" id="KW-0238">DNA-binding</keyword>
<dbReference type="GO" id="GO:0000976">
    <property type="term" value="F:transcription cis-regulatory region binding"/>
    <property type="evidence" value="ECO:0007669"/>
    <property type="project" value="TreeGrafter"/>
</dbReference>
<proteinExistence type="predicted"/>
<dbReference type="SMART" id="SM00354">
    <property type="entry name" value="HTH_LACI"/>
    <property type="match status" value="1"/>
</dbReference>
<evidence type="ECO:0000313" key="6">
    <source>
        <dbReference type="EMBL" id="PRX48198.1"/>
    </source>
</evidence>
<dbReference type="Proteomes" id="UP000238362">
    <property type="component" value="Unassembled WGS sequence"/>
</dbReference>
<protein>
    <submittedName>
        <fullName evidence="6">LacI family transcriptional regulator</fullName>
    </submittedName>
</protein>
<dbReference type="SUPFAM" id="SSF47413">
    <property type="entry name" value="lambda repressor-like DNA-binding domains"/>
    <property type="match status" value="1"/>
</dbReference>
<reference evidence="6 7" key="1">
    <citation type="submission" date="2018-03" db="EMBL/GenBank/DDBJ databases">
        <title>Genomic Encyclopedia of Type Strains, Phase III (KMG-III): the genomes of soil and plant-associated and newly described type strains.</title>
        <authorList>
            <person name="Whitman W."/>
        </authorList>
    </citation>
    <scope>NUCLEOTIDE SEQUENCE [LARGE SCALE GENOMIC DNA]</scope>
    <source>
        <strain evidence="6 7">CGMCC 4.7125</strain>
    </source>
</reference>
<evidence type="ECO:0000256" key="4">
    <source>
        <dbReference type="SAM" id="MobiDB-lite"/>
    </source>
</evidence>
<evidence type="ECO:0000256" key="2">
    <source>
        <dbReference type="ARBA" id="ARBA00023125"/>
    </source>
</evidence>
<gene>
    <name evidence="6" type="ORF">B0I33_10412</name>
</gene>
<organism evidence="6 7">
    <name type="scientific">Prauserella shujinwangii</name>
    <dbReference type="NCBI Taxonomy" id="1453103"/>
    <lineage>
        <taxon>Bacteria</taxon>
        <taxon>Bacillati</taxon>
        <taxon>Actinomycetota</taxon>
        <taxon>Actinomycetes</taxon>
        <taxon>Pseudonocardiales</taxon>
        <taxon>Pseudonocardiaceae</taxon>
        <taxon>Prauserella</taxon>
    </lineage>
</organism>
<dbReference type="CDD" id="cd01392">
    <property type="entry name" value="HTH_LacI"/>
    <property type="match status" value="1"/>
</dbReference>
<dbReference type="InterPro" id="IPR010982">
    <property type="entry name" value="Lambda_DNA-bd_dom_sf"/>
</dbReference>
<comment type="caution">
    <text evidence="6">The sequence shown here is derived from an EMBL/GenBank/DDBJ whole genome shotgun (WGS) entry which is preliminary data.</text>
</comment>
<feature type="compositionally biased region" description="Basic and acidic residues" evidence="4">
    <location>
        <begin position="1"/>
        <end position="11"/>
    </location>
</feature>
<dbReference type="Pfam" id="PF13377">
    <property type="entry name" value="Peripla_BP_3"/>
    <property type="match status" value="1"/>
</dbReference>
<keyword evidence="7" id="KW-1185">Reference proteome</keyword>
<sequence length="348" mass="37959">MSEDGSRAGERRPRRARPTMADVAAKVGVSRALVSLVFRNEPGASKETRDRVFQAAEELGYRPDSAAQMLARSRSKVLGVMLTVRNPFHADLVEGIYPVAEELGYDILLSAAAPTRDERKAVEALLSHRCEALMLLGPKLESRDLAQLAERIPVVVLGRRFPGVEVDSVHTAEAKGVRQVIDHLVELGHADILHIDGGRGAGSVERRRAYRAAMRRHGLADRIRVLPGDHTEESGAQAAATLLADRENLPTAVFASNDRCALGFLDFVWRAGLQVPDDLSVVGFDDSHLAHLSHIDLTTVRQDPDRQAELAVRVVVERLSGERSEARELVLDPKFVARGTTGPPPGRG</sequence>
<name>A0A2T0LW01_9PSEU</name>
<feature type="region of interest" description="Disordered" evidence="4">
    <location>
        <begin position="1"/>
        <end position="20"/>
    </location>
</feature>
<keyword evidence="3" id="KW-0804">Transcription</keyword>
<dbReference type="Gene3D" id="3.40.50.2300">
    <property type="match status" value="2"/>
</dbReference>
<dbReference type="InterPro" id="IPR028082">
    <property type="entry name" value="Peripla_BP_I"/>
</dbReference>
<dbReference type="PROSITE" id="PS50932">
    <property type="entry name" value="HTH_LACI_2"/>
    <property type="match status" value="1"/>
</dbReference>
<dbReference type="EMBL" id="PVNH01000004">
    <property type="protein sequence ID" value="PRX48198.1"/>
    <property type="molecule type" value="Genomic_DNA"/>
</dbReference>
<evidence type="ECO:0000256" key="1">
    <source>
        <dbReference type="ARBA" id="ARBA00023015"/>
    </source>
</evidence>